<dbReference type="EMBL" id="PVNL01000111">
    <property type="protein sequence ID" value="PRQ02615.1"/>
    <property type="molecule type" value="Genomic_DNA"/>
</dbReference>
<evidence type="ECO:0000313" key="2">
    <source>
        <dbReference type="Proteomes" id="UP000238823"/>
    </source>
</evidence>
<dbReference type="AlphaFoldDB" id="A0A2S9YBY2"/>
<sequence>MPSTLHQGVVSLFRDDPRLAFDLLRSVFGIELPPLTQYTDRKGELDRHLPITGDTGELRMDLALSAELEQPEHRRAGIAVIVEVQKRINSVKRWRLWVYWALLAEQLKRNTAVLVVPLSKAVGRWSRGLGRLEIPMREGLLVLDHENMPRITDLELARLRPALVVLSAVLHAINGDYEIAQIAWDVAGELADERRWRYAAIILSAVPQHERDRMIGDLTMEERHELTELELNSIAYHDGRDDGKREGMLAGKREGMLAGKREGLLEGKREVLAELVFTILELRELPVDAASRAKIQACSDPDLLQRWAARAKQASETANIFD</sequence>
<evidence type="ECO:0000313" key="1">
    <source>
        <dbReference type="EMBL" id="PRQ02615.1"/>
    </source>
</evidence>
<reference evidence="1 2" key="1">
    <citation type="submission" date="2018-03" db="EMBL/GenBank/DDBJ databases">
        <title>Draft Genome Sequences of the Obligatory Marine Myxobacteria Enhygromyxa salina SWB007.</title>
        <authorList>
            <person name="Poehlein A."/>
            <person name="Moghaddam J.A."/>
            <person name="Harms H."/>
            <person name="Alanjari M."/>
            <person name="Koenig G.M."/>
            <person name="Daniel R."/>
            <person name="Schaeberle T.F."/>
        </authorList>
    </citation>
    <scope>NUCLEOTIDE SEQUENCE [LARGE SCALE GENOMIC DNA]</scope>
    <source>
        <strain evidence="1 2">SWB007</strain>
    </source>
</reference>
<accession>A0A2S9YBY2</accession>
<organism evidence="1 2">
    <name type="scientific">Enhygromyxa salina</name>
    <dbReference type="NCBI Taxonomy" id="215803"/>
    <lineage>
        <taxon>Bacteria</taxon>
        <taxon>Pseudomonadati</taxon>
        <taxon>Myxococcota</taxon>
        <taxon>Polyangia</taxon>
        <taxon>Nannocystales</taxon>
        <taxon>Nannocystaceae</taxon>
        <taxon>Enhygromyxa</taxon>
    </lineage>
</organism>
<comment type="caution">
    <text evidence="1">The sequence shown here is derived from an EMBL/GenBank/DDBJ whole genome shotgun (WGS) entry which is preliminary data.</text>
</comment>
<dbReference type="Proteomes" id="UP000238823">
    <property type="component" value="Unassembled WGS sequence"/>
</dbReference>
<protein>
    <submittedName>
        <fullName evidence="1">Uncharacterized protein</fullName>
    </submittedName>
</protein>
<proteinExistence type="predicted"/>
<name>A0A2S9YBY2_9BACT</name>
<gene>
    <name evidence="1" type="ORF">ENSA7_54440</name>
</gene>